<gene>
    <name evidence="2" type="ORF">BESB_038590</name>
</gene>
<feature type="compositionally biased region" description="Basic residues" evidence="1">
    <location>
        <begin position="1335"/>
        <end position="1345"/>
    </location>
</feature>
<dbReference type="GeneID" id="40308840"/>
<evidence type="ECO:0000313" key="3">
    <source>
        <dbReference type="Proteomes" id="UP000224006"/>
    </source>
</evidence>
<feature type="compositionally biased region" description="Low complexity" evidence="1">
    <location>
        <begin position="1106"/>
        <end position="1128"/>
    </location>
</feature>
<protein>
    <submittedName>
        <fullName evidence="2">SufB/sufD domain-containing protein</fullName>
    </submittedName>
</protein>
<dbReference type="RefSeq" id="XP_029221410.1">
    <property type="nucleotide sequence ID" value="XM_029362445.1"/>
</dbReference>
<dbReference type="Proteomes" id="UP000224006">
    <property type="component" value="Chromosome II"/>
</dbReference>
<feature type="region of interest" description="Disordered" evidence="1">
    <location>
        <begin position="1153"/>
        <end position="1174"/>
    </location>
</feature>
<feature type="region of interest" description="Disordered" evidence="1">
    <location>
        <begin position="553"/>
        <end position="579"/>
    </location>
</feature>
<feature type="compositionally biased region" description="Basic and acidic residues" evidence="1">
    <location>
        <begin position="1241"/>
        <end position="1257"/>
    </location>
</feature>
<reference evidence="2 3" key="1">
    <citation type="submission" date="2017-09" db="EMBL/GenBank/DDBJ databases">
        <title>Genome sequencing of Besnoitia besnoiti strain Bb-Ger1.</title>
        <authorList>
            <person name="Schares G."/>
            <person name="Venepally P."/>
            <person name="Lorenzi H.A."/>
        </authorList>
    </citation>
    <scope>NUCLEOTIDE SEQUENCE [LARGE SCALE GENOMIC DNA]</scope>
    <source>
        <strain evidence="2 3">Bb-Ger1</strain>
    </source>
</reference>
<feature type="compositionally biased region" description="Gly residues" evidence="1">
    <location>
        <begin position="1290"/>
        <end position="1302"/>
    </location>
</feature>
<dbReference type="KEGG" id="bbes:BESB_038590"/>
<feature type="compositionally biased region" description="Low complexity" evidence="1">
    <location>
        <begin position="69"/>
        <end position="102"/>
    </location>
</feature>
<feature type="region of interest" description="Disordered" evidence="1">
    <location>
        <begin position="1105"/>
        <end position="1132"/>
    </location>
</feature>
<feature type="compositionally biased region" description="Pro residues" evidence="1">
    <location>
        <begin position="1160"/>
        <end position="1170"/>
    </location>
</feature>
<feature type="region of interest" description="Disordered" evidence="1">
    <location>
        <begin position="816"/>
        <end position="858"/>
    </location>
</feature>
<feature type="compositionally biased region" description="Low complexity" evidence="1">
    <location>
        <begin position="1"/>
        <end position="28"/>
    </location>
</feature>
<name>A0A2A9MM07_BESBE</name>
<feature type="compositionally biased region" description="Low complexity" evidence="1">
    <location>
        <begin position="37"/>
        <end position="57"/>
    </location>
</feature>
<feature type="compositionally biased region" description="Pro residues" evidence="1">
    <location>
        <begin position="58"/>
        <end position="68"/>
    </location>
</feature>
<dbReference type="OrthoDB" id="2510at2759"/>
<feature type="region of interest" description="Disordered" evidence="1">
    <location>
        <begin position="606"/>
        <end position="629"/>
    </location>
</feature>
<organism evidence="2 3">
    <name type="scientific">Besnoitia besnoiti</name>
    <name type="common">Apicomplexan protozoan</name>
    <dbReference type="NCBI Taxonomy" id="94643"/>
    <lineage>
        <taxon>Eukaryota</taxon>
        <taxon>Sar</taxon>
        <taxon>Alveolata</taxon>
        <taxon>Apicomplexa</taxon>
        <taxon>Conoidasida</taxon>
        <taxon>Coccidia</taxon>
        <taxon>Eucoccidiorida</taxon>
        <taxon>Eimeriorina</taxon>
        <taxon>Sarcocystidae</taxon>
        <taxon>Besnoitia</taxon>
    </lineage>
</organism>
<feature type="compositionally biased region" description="Basic and acidic residues" evidence="1">
    <location>
        <begin position="816"/>
        <end position="848"/>
    </location>
</feature>
<feature type="compositionally biased region" description="Low complexity" evidence="1">
    <location>
        <begin position="553"/>
        <end position="575"/>
    </location>
</feature>
<feature type="region of interest" description="Disordered" evidence="1">
    <location>
        <begin position="117"/>
        <end position="154"/>
    </location>
</feature>
<dbReference type="PANTHER" id="PTHR24216">
    <property type="entry name" value="PAXILLIN-RELATED"/>
    <property type="match status" value="1"/>
</dbReference>
<feature type="region of interest" description="Disordered" evidence="1">
    <location>
        <begin position="251"/>
        <end position="318"/>
    </location>
</feature>
<keyword evidence="3" id="KW-1185">Reference proteome</keyword>
<accession>A0A2A9MM07</accession>
<feature type="region of interest" description="Disordered" evidence="1">
    <location>
        <begin position="1226"/>
        <end position="1345"/>
    </location>
</feature>
<dbReference type="STRING" id="94643.A0A2A9MM07"/>
<proteinExistence type="predicted"/>
<dbReference type="VEuPathDB" id="ToxoDB:BESB_038590"/>
<dbReference type="EMBL" id="NWUJ01000002">
    <property type="protein sequence ID" value="PFH37401.1"/>
    <property type="molecule type" value="Genomic_DNA"/>
</dbReference>
<dbReference type="PANTHER" id="PTHR24216:SF65">
    <property type="entry name" value="PAXILLIN-LIKE PROTEIN 1"/>
    <property type="match status" value="1"/>
</dbReference>
<feature type="compositionally biased region" description="Low complexity" evidence="1">
    <location>
        <begin position="117"/>
        <end position="141"/>
    </location>
</feature>
<sequence>MTGVRSSPSPRPSDASSPSHPSFSQSPSPLLPPPSSPSSLVHPPCSSFSVFSVSAPSSPSPLSSPPTSSPLSQSPHSASSSSATVSRASGASFASPSACQSSRSSRCRSAHCAFLPPSSASAASSPSARAPRSLLSPLSGAGAAGGGEGPPARRTCARLSMASFGLSAVEARGRRHSSAQAALCPEGGSLATQKNRRKNGKNHRHLCRFAASPRTLSLPRRSACTRLRSSPIVSSAVALRLPPAAASSLMAAQRSAPSPEVGTERCTSSSFSFPPASPSPSPSLSPSLSLSRSRPCLSPSSASSPCSEFDSTSVSPLRRSPAFPPQVRVLWLARRKRRAFIPTSRTRGGLFLLSLFSFCVSAGVVSAVELGVYVHPARCAHSADFASSPAPPSIECDLFASGIRSFCGACSGPRCGAAPRATCLSHSLQTSSVPLSFISDSSARPPRASSEALRPELLSRRLASLHCLLPRRDASARGGVSCQLRLGFLCLAARPREASAVATGCASGATSVPRRNSRFQREGVLGGERLTLRPKAISLPLCSDGLSRCHASPVSAGASPPSASAPSASHANGSSRELNDADAAVEAASLRVFASLFGLQRPRDALETPEAPHRPQASQASRGFCAQRRQLSEKAPAAVHELGGVRSPTLRATSTSSAGAEEASVSGVLAAAAPAPPSFFDVSPFSASSGESPEEYLLRGRLAAPAPVLENASAVVARNATTPFAALSPFRVTTEQRARMEPQVLETLTPWKRIVTDKFVKTATDTFIPKTRDFSMHKIAQEAAAQSASVATDLPLVRDAVARAVLAAERQQAQLREKEKIGKEPEQGEEGEDRRDLEGDEENRRPGETPEAAAERRRRHIARETERHMKNLLGGGTQVDFEDSFHFHESWLAEGYEDISAEPRFVSPEWDDVPRPCKNSTSITTLTASHLSRPLIDTADPRKRNTLKIQYVSPKEKKRQAFWESLLVLGRENTHSRLAAAHAWLADRHEQQQEEAYRNRRQIMELAVLRERRRREKQKRIEEAGGVYTPPRPPPYPLPLHYLYVNHRLYNSFKLLNAIGWDACLDLPTPHSRLEAFRHEHNLRSFYLLPVDDRVSLAAGIRRARTAAPQRRQAAQGTAAGNGAAPRGPAEKTPAAAPAYEVVFPPLDSPYLSGARAADPAPPPPSPPVPAASSAPYAASAASAPPLVVPSRLGDFLLSEMDAVLVLRDGVIDSKLSRNLDQFGGVEGAEEEVEGASLLERGTRRSPPSDDPVHPDADATDADAVAGELPEDGDATADAAGRSASRDGGRAGGCCGGAGGRSGAPAPGNAEREEGEKPALPAHRTKREAAEARRITRRLRSTTSA</sequence>
<comment type="caution">
    <text evidence="2">The sequence shown here is derived from an EMBL/GenBank/DDBJ whole genome shotgun (WGS) entry which is preliminary data.</text>
</comment>
<evidence type="ECO:0000256" key="1">
    <source>
        <dbReference type="SAM" id="MobiDB-lite"/>
    </source>
</evidence>
<feature type="region of interest" description="Disordered" evidence="1">
    <location>
        <begin position="1"/>
        <end position="102"/>
    </location>
</feature>
<evidence type="ECO:0000313" key="2">
    <source>
        <dbReference type="EMBL" id="PFH37401.1"/>
    </source>
</evidence>
<feature type="compositionally biased region" description="Low complexity" evidence="1">
    <location>
        <begin position="284"/>
        <end position="307"/>
    </location>
</feature>